<evidence type="ECO:0000256" key="5">
    <source>
        <dbReference type="ARBA" id="ARBA00022925"/>
    </source>
</evidence>
<dbReference type="PRINTS" id="PR00237">
    <property type="entry name" value="GPCRRHODOPSN"/>
</dbReference>
<evidence type="ECO:0000259" key="16">
    <source>
        <dbReference type="PROSITE" id="PS50262"/>
    </source>
</evidence>
<dbReference type="InterPro" id="IPR027430">
    <property type="entry name" value="Retinal_BS"/>
</dbReference>
<feature type="transmembrane region" description="Helical" evidence="14">
    <location>
        <begin position="207"/>
        <end position="230"/>
    </location>
</feature>
<dbReference type="GO" id="GO:0007601">
    <property type="term" value="P:visual perception"/>
    <property type="evidence" value="ECO:0007669"/>
    <property type="project" value="UniProtKB-KW"/>
</dbReference>
<organism evidence="17 18">
    <name type="scientific">Amphibalanus amphitrite</name>
    <name type="common">Striped barnacle</name>
    <name type="synonym">Balanus amphitrite</name>
    <dbReference type="NCBI Taxonomy" id="1232801"/>
    <lineage>
        <taxon>Eukaryota</taxon>
        <taxon>Metazoa</taxon>
        <taxon>Ecdysozoa</taxon>
        <taxon>Arthropoda</taxon>
        <taxon>Crustacea</taxon>
        <taxon>Multicrustacea</taxon>
        <taxon>Cirripedia</taxon>
        <taxon>Thoracica</taxon>
        <taxon>Thoracicalcarea</taxon>
        <taxon>Balanomorpha</taxon>
        <taxon>Balanoidea</taxon>
        <taxon>Balanidae</taxon>
        <taxon>Amphibalaninae</taxon>
        <taxon>Amphibalanus</taxon>
    </lineage>
</organism>
<dbReference type="InterPro" id="IPR050125">
    <property type="entry name" value="GPCR_opsins"/>
</dbReference>
<dbReference type="PROSITE" id="PS00238">
    <property type="entry name" value="OPSIN"/>
    <property type="match status" value="1"/>
</dbReference>
<sequence>MSGEAARLIDLVPADLRPLVPVHWHQFPPVQPLWNYSLGIVCALVCEYNIVCALVCVISLTANLTALYLFLRDRRLRTPSNMLIVNMTIADLIMTTNHPLFVYNALSGGAWRLGPLACRAYGLLGAIGGLGSILSLTAISWDRYRVIVLSLGAAPLTARRAAAVIAALWLYTLTFTALPLLGVGAYVPEGILNSCTFDYLDRSPANVAYIWTCVTFFFAVPLAAICYFYFHIIRAVREHERLLREQARRMSVTTLRSGSGAEQRRSLEVRIAKVALANVGVWALCWTPYCAVAALGASGRTALLTPLVSALPALVAKTACTYNPLVYALGHPRYRAALRAHLPRLARWAGARPAAAAGGGSAATGRRRSELTTVSSDTERRLQAVSYRP</sequence>
<evidence type="ECO:0000256" key="4">
    <source>
        <dbReference type="ARBA" id="ARBA00022692"/>
    </source>
</evidence>
<feature type="transmembrane region" description="Helical" evidence="14">
    <location>
        <begin position="83"/>
        <end position="101"/>
    </location>
</feature>
<dbReference type="OrthoDB" id="9996086at2759"/>
<dbReference type="InterPro" id="IPR001760">
    <property type="entry name" value="Opsin"/>
</dbReference>
<dbReference type="Gene3D" id="1.20.1070.10">
    <property type="entry name" value="Rhodopsin 7-helix transmembrane proteins"/>
    <property type="match status" value="1"/>
</dbReference>
<keyword evidence="10" id="KW-1015">Disulfide bond</keyword>
<feature type="transmembrane region" description="Helical" evidence="14">
    <location>
        <begin position="121"/>
        <end position="141"/>
    </location>
</feature>
<dbReference type="AlphaFoldDB" id="A0A6A4WWK7"/>
<feature type="domain" description="G-protein coupled receptors family 1 profile" evidence="16">
    <location>
        <begin position="62"/>
        <end position="327"/>
    </location>
</feature>
<evidence type="ECO:0000256" key="14">
    <source>
        <dbReference type="RuleBase" id="RU004951"/>
    </source>
</evidence>
<dbReference type="Proteomes" id="UP000440578">
    <property type="component" value="Unassembled WGS sequence"/>
</dbReference>
<dbReference type="SMART" id="SM01381">
    <property type="entry name" value="7TM_GPCR_Srsx"/>
    <property type="match status" value="1"/>
</dbReference>
<evidence type="ECO:0000256" key="11">
    <source>
        <dbReference type="ARBA" id="ARBA00023170"/>
    </source>
</evidence>
<evidence type="ECO:0000256" key="9">
    <source>
        <dbReference type="ARBA" id="ARBA00023136"/>
    </source>
</evidence>
<evidence type="ECO:0000313" key="18">
    <source>
        <dbReference type="Proteomes" id="UP000440578"/>
    </source>
</evidence>
<name>A0A6A4WWK7_AMPAM</name>
<dbReference type="PRINTS" id="PR00238">
    <property type="entry name" value="OPSIN"/>
</dbReference>
<evidence type="ECO:0000313" key="17">
    <source>
        <dbReference type="EMBL" id="KAF0306802.1"/>
    </source>
</evidence>
<keyword evidence="8 14" id="KW-0297">G-protein coupled receptor</keyword>
<keyword evidence="4 14" id="KW-0812">Transmembrane</keyword>
<gene>
    <name evidence="17" type="primary">OPSC2_1</name>
    <name evidence="17" type="ORF">FJT64_021766</name>
</gene>
<protein>
    <submittedName>
        <fullName evidence="17">Compound eye opsin BCRH2</fullName>
    </submittedName>
</protein>
<feature type="transmembrane region" description="Helical" evidence="14">
    <location>
        <begin position="38"/>
        <end position="71"/>
    </location>
</feature>
<comment type="caution">
    <text evidence="17">The sequence shown here is derived from an EMBL/GenBank/DDBJ whole genome shotgun (WGS) entry which is preliminary data.</text>
</comment>
<keyword evidence="12 14" id="KW-0807">Transducer</keyword>
<comment type="similarity">
    <text evidence="14">Belongs to the G-protein coupled receptor 1 family. Opsin subfamily.</text>
</comment>
<feature type="transmembrane region" description="Helical" evidence="14">
    <location>
        <begin position="162"/>
        <end position="187"/>
    </location>
</feature>
<dbReference type="InterPro" id="IPR017452">
    <property type="entry name" value="GPCR_Rhodpsn_7TM"/>
</dbReference>
<dbReference type="GO" id="GO:0016020">
    <property type="term" value="C:membrane"/>
    <property type="evidence" value="ECO:0007669"/>
    <property type="project" value="UniProtKB-SubCell"/>
</dbReference>
<keyword evidence="7 14" id="KW-0157">Chromophore</keyword>
<comment type="subcellular location">
    <subcellularLocation>
        <location evidence="1 14">Membrane</location>
        <topology evidence="1 14">Multi-pass membrane protein</topology>
    </subcellularLocation>
</comment>
<dbReference type="GO" id="GO:0009881">
    <property type="term" value="F:photoreceptor activity"/>
    <property type="evidence" value="ECO:0007669"/>
    <property type="project" value="UniProtKB-KW"/>
</dbReference>
<dbReference type="Pfam" id="PF00001">
    <property type="entry name" value="7tm_1"/>
    <property type="match status" value="1"/>
</dbReference>
<keyword evidence="9 14" id="KW-0472">Membrane</keyword>
<evidence type="ECO:0000256" key="7">
    <source>
        <dbReference type="ARBA" id="ARBA00022991"/>
    </source>
</evidence>
<evidence type="ECO:0000256" key="2">
    <source>
        <dbReference type="ARBA" id="ARBA00022543"/>
    </source>
</evidence>
<keyword evidence="18" id="KW-1185">Reference proteome</keyword>
<dbReference type="PROSITE" id="PS50262">
    <property type="entry name" value="G_PROTEIN_RECEP_F1_2"/>
    <property type="match status" value="1"/>
</dbReference>
<evidence type="ECO:0000256" key="15">
    <source>
        <dbReference type="SAM" id="MobiDB-lite"/>
    </source>
</evidence>
<keyword evidence="11 14" id="KW-0675">Receptor</keyword>
<evidence type="ECO:0000256" key="10">
    <source>
        <dbReference type="ARBA" id="ARBA00023157"/>
    </source>
</evidence>
<evidence type="ECO:0000256" key="3">
    <source>
        <dbReference type="ARBA" id="ARBA00022606"/>
    </source>
</evidence>
<reference evidence="17 18" key="1">
    <citation type="submission" date="2019-07" db="EMBL/GenBank/DDBJ databases">
        <title>Draft genome assembly of a fouling barnacle, Amphibalanus amphitrite (Darwin, 1854): The first reference genome for Thecostraca.</title>
        <authorList>
            <person name="Kim W."/>
        </authorList>
    </citation>
    <scope>NUCLEOTIDE SEQUENCE [LARGE SCALE GENOMIC DNA]</scope>
    <source>
        <strain evidence="17">SNU_AA5</strain>
        <tissue evidence="17">Soma without cirri and trophi</tissue>
    </source>
</reference>
<proteinExistence type="inferred from homology"/>
<keyword evidence="6 14" id="KW-1133">Transmembrane helix</keyword>
<dbReference type="PANTHER" id="PTHR24240">
    <property type="entry name" value="OPSIN"/>
    <property type="match status" value="1"/>
</dbReference>
<dbReference type="SUPFAM" id="SSF81321">
    <property type="entry name" value="Family A G protein-coupled receptor-like"/>
    <property type="match status" value="1"/>
</dbReference>
<dbReference type="InterPro" id="IPR000276">
    <property type="entry name" value="GPCR_Rhodpsn"/>
</dbReference>
<evidence type="ECO:0000256" key="8">
    <source>
        <dbReference type="ARBA" id="ARBA00023040"/>
    </source>
</evidence>
<dbReference type="GO" id="GO:0007602">
    <property type="term" value="P:phototransduction"/>
    <property type="evidence" value="ECO:0007669"/>
    <property type="project" value="UniProtKB-KW"/>
</dbReference>
<keyword evidence="2 14" id="KW-0600">Photoreceptor protein</keyword>
<dbReference type="EMBL" id="VIIS01000628">
    <property type="protein sequence ID" value="KAF0306802.1"/>
    <property type="molecule type" value="Genomic_DNA"/>
</dbReference>
<evidence type="ECO:0000256" key="13">
    <source>
        <dbReference type="ARBA" id="ARBA00023305"/>
    </source>
</evidence>
<evidence type="ECO:0000256" key="1">
    <source>
        <dbReference type="ARBA" id="ARBA00004141"/>
    </source>
</evidence>
<evidence type="ECO:0000256" key="6">
    <source>
        <dbReference type="ARBA" id="ARBA00022989"/>
    </source>
</evidence>
<keyword evidence="3 14" id="KW-0716">Sensory transduction</keyword>
<dbReference type="PROSITE" id="PS00237">
    <property type="entry name" value="G_PROTEIN_RECEP_F1_1"/>
    <property type="match status" value="1"/>
</dbReference>
<feature type="region of interest" description="Disordered" evidence="15">
    <location>
        <begin position="356"/>
        <end position="389"/>
    </location>
</feature>
<dbReference type="GO" id="GO:0004930">
    <property type="term" value="F:G protein-coupled receptor activity"/>
    <property type="evidence" value="ECO:0007669"/>
    <property type="project" value="UniProtKB-KW"/>
</dbReference>
<keyword evidence="5 14" id="KW-0681">Retinal protein</keyword>
<evidence type="ECO:0000256" key="12">
    <source>
        <dbReference type="ARBA" id="ARBA00023224"/>
    </source>
</evidence>
<accession>A0A6A4WWK7</accession>
<keyword evidence="13" id="KW-0844">Vision</keyword>
<comment type="caution">
    <text evidence="14">Lacks conserved residue(s) required for the propagation of feature annotation.</text>
</comment>